<dbReference type="Pfam" id="PF13280">
    <property type="entry name" value="WYL"/>
    <property type="match status" value="1"/>
</dbReference>
<dbReference type="PROSITE" id="PS52050">
    <property type="entry name" value="WYL"/>
    <property type="match status" value="1"/>
</dbReference>
<dbReference type="PANTHER" id="PTHR34580:SF1">
    <property type="entry name" value="PROTEIN PAFC"/>
    <property type="match status" value="1"/>
</dbReference>
<reference evidence="3" key="1">
    <citation type="submission" date="2020-10" db="EMBL/GenBank/DDBJ databases">
        <authorList>
            <person name="Gilroy R."/>
        </authorList>
    </citation>
    <scope>NUCLEOTIDE SEQUENCE</scope>
    <source>
        <strain evidence="3">ChiGjej2B2-12916</strain>
    </source>
</reference>
<evidence type="ECO:0000259" key="1">
    <source>
        <dbReference type="Pfam" id="PF13280"/>
    </source>
</evidence>
<dbReference type="EMBL" id="DVFO01000002">
    <property type="protein sequence ID" value="HIQ60041.1"/>
    <property type="molecule type" value="Genomic_DNA"/>
</dbReference>
<evidence type="ECO:0000313" key="4">
    <source>
        <dbReference type="Proteomes" id="UP000886879"/>
    </source>
</evidence>
<sequence length="332" mass="38702">MPKGTNQKRKLMVLARFLQKHSDEEHPLTLGQLQEELERWNAPAERKSIYDDMEQLRQLGLDVQTRRGVGGGWFIGQRDFELAELKLLVDAVQSSRFLTQKKSSALIGKLESLASVHQARQLQRQVYVDRRIKTMNESIFYNVDRLHGAIGANRVISFHYFEMNMNKERVFRRGGAEYQVTPYGLIWDNENYYLAGWDHDREEVRHYRVDKMTDITLTDQRGRDRGSWDLEGYTRRHFGMYAGRPCQLRLRCAAPLAGVFLDRFGQDIMLVPQDEEHFTVTLDLVVSPPFWGWLFGLGAQVEVLSPAWAVEEFRQRLDQVQDVYDTAKTQEG</sequence>
<name>A0A9D0YQ36_9FIRM</name>
<organism evidence="3 4">
    <name type="scientific">Candidatus Enterenecus faecium</name>
    <dbReference type="NCBI Taxonomy" id="2840780"/>
    <lineage>
        <taxon>Bacteria</taxon>
        <taxon>Bacillati</taxon>
        <taxon>Bacillota</taxon>
        <taxon>Clostridia</taxon>
        <taxon>Eubacteriales</taxon>
        <taxon>Candidatus Enterenecus</taxon>
    </lineage>
</organism>
<dbReference type="InterPro" id="IPR051534">
    <property type="entry name" value="CBASS_pafABC_assoc_protein"/>
</dbReference>
<dbReference type="Pfam" id="PF25583">
    <property type="entry name" value="WCX"/>
    <property type="match status" value="1"/>
</dbReference>
<comment type="caution">
    <text evidence="3">The sequence shown here is derived from an EMBL/GenBank/DDBJ whole genome shotgun (WGS) entry which is preliminary data.</text>
</comment>
<evidence type="ECO:0000259" key="2">
    <source>
        <dbReference type="Pfam" id="PF25583"/>
    </source>
</evidence>
<dbReference type="Proteomes" id="UP000886879">
    <property type="component" value="Unassembled WGS sequence"/>
</dbReference>
<evidence type="ECO:0000313" key="3">
    <source>
        <dbReference type="EMBL" id="HIQ60041.1"/>
    </source>
</evidence>
<proteinExistence type="predicted"/>
<dbReference type="InterPro" id="IPR057727">
    <property type="entry name" value="WCX_dom"/>
</dbReference>
<accession>A0A9D0YQ36</accession>
<dbReference type="InterPro" id="IPR026881">
    <property type="entry name" value="WYL_dom"/>
</dbReference>
<gene>
    <name evidence="3" type="ORF">IAD31_00345</name>
</gene>
<feature type="domain" description="WYL" evidence="1">
    <location>
        <begin position="143"/>
        <end position="216"/>
    </location>
</feature>
<dbReference type="AlphaFoldDB" id="A0A9D0YQ36"/>
<dbReference type="SUPFAM" id="SSF46785">
    <property type="entry name" value="Winged helix' DNA-binding domain"/>
    <property type="match status" value="1"/>
</dbReference>
<reference evidence="3" key="2">
    <citation type="journal article" date="2021" name="PeerJ">
        <title>Extensive microbial diversity within the chicken gut microbiome revealed by metagenomics and culture.</title>
        <authorList>
            <person name="Gilroy R."/>
            <person name="Ravi A."/>
            <person name="Getino M."/>
            <person name="Pursley I."/>
            <person name="Horton D.L."/>
            <person name="Alikhan N.F."/>
            <person name="Baker D."/>
            <person name="Gharbi K."/>
            <person name="Hall N."/>
            <person name="Watson M."/>
            <person name="Adriaenssens E.M."/>
            <person name="Foster-Nyarko E."/>
            <person name="Jarju S."/>
            <person name="Secka A."/>
            <person name="Antonio M."/>
            <person name="Oren A."/>
            <person name="Chaudhuri R.R."/>
            <person name="La Ragione R."/>
            <person name="Hildebrand F."/>
            <person name="Pallen M.J."/>
        </authorList>
    </citation>
    <scope>NUCLEOTIDE SEQUENCE</scope>
    <source>
        <strain evidence="3">ChiGjej2B2-12916</strain>
    </source>
</reference>
<dbReference type="PANTHER" id="PTHR34580">
    <property type="match status" value="1"/>
</dbReference>
<feature type="domain" description="WCX" evidence="2">
    <location>
        <begin position="245"/>
        <end position="319"/>
    </location>
</feature>
<protein>
    <submittedName>
        <fullName evidence="3">WYL domain-containing protein</fullName>
    </submittedName>
</protein>
<dbReference type="InterPro" id="IPR036390">
    <property type="entry name" value="WH_DNA-bd_sf"/>
</dbReference>